<keyword evidence="2" id="KW-0408">Iron</keyword>
<gene>
    <name evidence="6" type="primary">soxR</name>
    <name evidence="6" type="ORF">HRQ87_08870</name>
</gene>
<keyword evidence="4" id="KW-0238">DNA-binding</keyword>
<dbReference type="PROSITE" id="PS00552">
    <property type="entry name" value="HTH_MERR_1"/>
    <property type="match status" value="1"/>
</dbReference>
<dbReference type="EMBL" id="JABUFE010000004">
    <property type="protein sequence ID" value="NSX54911.1"/>
    <property type="molecule type" value="Genomic_DNA"/>
</dbReference>
<evidence type="ECO:0000256" key="2">
    <source>
        <dbReference type="ARBA" id="ARBA00023004"/>
    </source>
</evidence>
<dbReference type="Pfam" id="PF13411">
    <property type="entry name" value="MerR_1"/>
    <property type="match status" value="1"/>
</dbReference>
<evidence type="ECO:0000256" key="1">
    <source>
        <dbReference type="ARBA" id="ARBA00022714"/>
    </source>
</evidence>
<dbReference type="InterPro" id="IPR010211">
    <property type="entry name" value="Redox-sen_tscrpt-act_SoxR"/>
</dbReference>
<name>A0ABX2ISB6_9RHOB</name>
<proteinExistence type="predicted"/>
<dbReference type="InterPro" id="IPR000551">
    <property type="entry name" value="MerR-type_HTH_dom"/>
</dbReference>
<keyword evidence="1" id="KW-0479">Metal-binding</keyword>
<dbReference type="PROSITE" id="PS50937">
    <property type="entry name" value="HTH_MERR_2"/>
    <property type="match status" value="1"/>
</dbReference>
<dbReference type="InterPro" id="IPR009061">
    <property type="entry name" value="DNA-bd_dom_put_sf"/>
</dbReference>
<dbReference type="SUPFAM" id="SSF46955">
    <property type="entry name" value="Putative DNA-binding domain"/>
    <property type="match status" value="1"/>
</dbReference>
<organism evidence="6 7">
    <name type="scientific">Parasulfitobacter algicola</name>
    <dbReference type="NCBI Taxonomy" id="2614809"/>
    <lineage>
        <taxon>Bacteria</taxon>
        <taxon>Pseudomonadati</taxon>
        <taxon>Pseudomonadota</taxon>
        <taxon>Alphaproteobacteria</taxon>
        <taxon>Rhodobacterales</taxon>
        <taxon>Roseobacteraceae</taxon>
        <taxon>Parasulfitobacter</taxon>
    </lineage>
</organism>
<dbReference type="CDD" id="cd01110">
    <property type="entry name" value="HTH_SoxR"/>
    <property type="match status" value="1"/>
</dbReference>
<protein>
    <submittedName>
        <fullName evidence="6">Redox-sensitive transcriptional activator SoxR</fullName>
    </submittedName>
</protein>
<reference evidence="6 7" key="1">
    <citation type="submission" date="2020-06" db="EMBL/GenBank/DDBJ databases">
        <title>Sulfitobacter algicola sp. nov., isolated from green algae.</title>
        <authorList>
            <person name="Wang C."/>
        </authorList>
    </citation>
    <scope>NUCLEOTIDE SEQUENCE [LARGE SCALE GENOMIC DNA]</scope>
    <source>
        <strain evidence="6 7">1151</strain>
    </source>
</reference>
<evidence type="ECO:0000313" key="7">
    <source>
        <dbReference type="Proteomes" id="UP000777935"/>
    </source>
</evidence>
<dbReference type="NCBIfam" id="TIGR01950">
    <property type="entry name" value="SoxR"/>
    <property type="match status" value="1"/>
</dbReference>
<comment type="caution">
    <text evidence="6">The sequence shown here is derived from an EMBL/GenBank/DDBJ whole genome shotgun (WGS) entry which is preliminary data.</text>
</comment>
<evidence type="ECO:0000256" key="3">
    <source>
        <dbReference type="ARBA" id="ARBA00023014"/>
    </source>
</evidence>
<dbReference type="Gene3D" id="1.10.1660.10">
    <property type="match status" value="1"/>
</dbReference>
<dbReference type="Proteomes" id="UP000777935">
    <property type="component" value="Unassembled WGS sequence"/>
</dbReference>
<sequence length="152" mass="17124">MKIVKNNSDLSVGQLAHRSGVSVSTLHYYEAEDLIFGWRNAGNHRRYSRDMLRRIAVIKVAQSVGLSLSEIKSAIDVFPKDKKLNASDWHQISSGWNDLIEERIRKLTLLKDQLNDCIGCGCLSLEKCPLYNPKDELGKNGPGARRWTADPT</sequence>
<accession>A0ABX2ISB6</accession>
<keyword evidence="3" id="KW-0411">Iron-sulfur</keyword>
<dbReference type="PANTHER" id="PTHR30204:SF0">
    <property type="entry name" value="REDOX-SENSITIVE TRANSCRIPTIONAL ACTIVATOR SOXR"/>
    <property type="match status" value="1"/>
</dbReference>
<evidence type="ECO:0000313" key="6">
    <source>
        <dbReference type="EMBL" id="NSX54911.1"/>
    </source>
</evidence>
<evidence type="ECO:0000259" key="5">
    <source>
        <dbReference type="PROSITE" id="PS50937"/>
    </source>
</evidence>
<keyword evidence="7" id="KW-1185">Reference proteome</keyword>
<evidence type="ECO:0000256" key="4">
    <source>
        <dbReference type="ARBA" id="ARBA00023125"/>
    </source>
</evidence>
<dbReference type="SMART" id="SM00422">
    <property type="entry name" value="HTH_MERR"/>
    <property type="match status" value="1"/>
</dbReference>
<dbReference type="PRINTS" id="PR00040">
    <property type="entry name" value="HTHMERR"/>
</dbReference>
<keyword evidence="1" id="KW-0001">2Fe-2S</keyword>
<dbReference type="InterPro" id="IPR047057">
    <property type="entry name" value="MerR_fam"/>
</dbReference>
<feature type="domain" description="HTH merR-type" evidence="5">
    <location>
        <begin position="9"/>
        <end position="77"/>
    </location>
</feature>
<dbReference type="RefSeq" id="WP_174137431.1">
    <property type="nucleotide sequence ID" value="NZ_JABUFE010000004.1"/>
</dbReference>
<dbReference type="PANTHER" id="PTHR30204">
    <property type="entry name" value="REDOX-CYCLING DRUG-SENSING TRANSCRIPTIONAL ACTIVATOR SOXR"/>
    <property type="match status" value="1"/>
</dbReference>